<feature type="region of interest" description="Disordered" evidence="1">
    <location>
        <begin position="20"/>
        <end position="58"/>
    </location>
</feature>
<protein>
    <submittedName>
        <fullName evidence="2">Uncharacterized protein</fullName>
    </submittedName>
</protein>
<evidence type="ECO:0000256" key="1">
    <source>
        <dbReference type="SAM" id="MobiDB-lite"/>
    </source>
</evidence>
<accession>A0A8S1H110</accession>
<dbReference type="EMBL" id="CAJGYM010000009">
    <property type="protein sequence ID" value="CAD6189042.1"/>
    <property type="molecule type" value="Genomic_DNA"/>
</dbReference>
<reference evidence="2" key="1">
    <citation type="submission" date="2020-10" db="EMBL/GenBank/DDBJ databases">
        <authorList>
            <person name="Kikuchi T."/>
        </authorList>
    </citation>
    <scope>NUCLEOTIDE SEQUENCE</scope>
    <source>
        <strain evidence="2">NKZ352</strain>
    </source>
</reference>
<keyword evidence="3" id="KW-1185">Reference proteome</keyword>
<proteinExistence type="predicted"/>
<organism evidence="2 3">
    <name type="scientific">Caenorhabditis auriculariae</name>
    <dbReference type="NCBI Taxonomy" id="2777116"/>
    <lineage>
        <taxon>Eukaryota</taxon>
        <taxon>Metazoa</taxon>
        <taxon>Ecdysozoa</taxon>
        <taxon>Nematoda</taxon>
        <taxon>Chromadorea</taxon>
        <taxon>Rhabditida</taxon>
        <taxon>Rhabditina</taxon>
        <taxon>Rhabditomorpha</taxon>
        <taxon>Rhabditoidea</taxon>
        <taxon>Rhabditidae</taxon>
        <taxon>Peloderinae</taxon>
        <taxon>Caenorhabditis</taxon>
    </lineage>
</organism>
<name>A0A8S1H110_9PELO</name>
<dbReference type="Proteomes" id="UP000835052">
    <property type="component" value="Unassembled WGS sequence"/>
</dbReference>
<sequence length="89" mass="9957">MFYPSRVPWKNSKQELSWKRLNSADKDDAMRTESVPRTRLRPGLTQKAPRGGGDPSPPAMILVGVVIATLQCRRPDIRNPLSRLAPAYA</sequence>
<gene>
    <name evidence="2" type="ORF">CAUJ_LOCUS4961</name>
</gene>
<feature type="compositionally biased region" description="Basic and acidic residues" evidence="1">
    <location>
        <begin position="20"/>
        <end position="36"/>
    </location>
</feature>
<evidence type="ECO:0000313" key="2">
    <source>
        <dbReference type="EMBL" id="CAD6189042.1"/>
    </source>
</evidence>
<comment type="caution">
    <text evidence="2">The sequence shown here is derived from an EMBL/GenBank/DDBJ whole genome shotgun (WGS) entry which is preliminary data.</text>
</comment>
<dbReference type="AlphaFoldDB" id="A0A8S1H110"/>
<evidence type="ECO:0000313" key="3">
    <source>
        <dbReference type="Proteomes" id="UP000835052"/>
    </source>
</evidence>